<dbReference type="CDD" id="cd18094">
    <property type="entry name" value="SpoU-like_TrmL"/>
    <property type="match status" value="1"/>
</dbReference>
<sequence>MFRIVFFHPEIPGNTGNAIRLAANTGCELHLIEPLGFSLEDRYLRRAGLDYHDLAHIQVHRDLDAAWQALDPVHVYAFTTQAHRRHTDVDYAEGDVLLFGPESVGLPDEVLADERITDQVRLPMLPTSRSLNLTNTAAIAVYEAWRQHDFRGSARQSS</sequence>
<dbReference type="RefSeq" id="WP_015786556.1">
    <property type="nucleotide sequence ID" value="NZ_CALJZO010000032.1"/>
</dbReference>
<feature type="domain" description="tRNA/rRNA methyltransferase SpoU type" evidence="8">
    <location>
        <begin position="2"/>
        <end position="142"/>
    </location>
</feature>
<dbReference type="GO" id="GO:0002130">
    <property type="term" value="P:wobble position ribose methylation"/>
    <property type="evidence" value="ECO:0007669"/>
    <property type="project" value="TreeGrafter"/>
</dbReference>
<comment type="catalytic activity">
    <reaction evidence="6">
        <text>cytidine(34) in tRNA + S-adenosyl-L-methionine = 2'-O-methylcytidine(34) in tRNA + S-adenosyl-L-homocysteine + H(+)</text>
        <dbReference type="Rhea" id="RHEA:43084"/>
        <dbReference type="Rhea" id="RHEA-COMP:10331"/>
        <dbReference type="Rhea" id="RHEA-COMP:10332"/>
        <dbReference type="ChEBI" id="CHEBI:15378"/>
        <dbReference type="ChEBI" id="CHEBI:57856"/>
        <dbReference type="ChEBI" id="CHEBI:59789"/>
        <dbReference type="ChEBI" id="CHEBI:74495"/>
        <dbReference type="ChEBI" id="CHEBI:82748"/>
        <dbReference type="EC" id="2.1.1.207"/>
    </reaction>
</comment>
<comment type="catalytic activity">
    <reaction evidence="6">
        <text>5-carboxymethylaminomethyluridine(34) in tRNA(Leu) + S-adenosyl-L-methionine = 5-carboxymethylaminomethyl-2'-O-methyluridine(34) in tRNA(Leu) + S-adenosyl-L-homocysteine + H(+)</text>
        <dbReference type="Rhea" id="RHEA:43088"/>
        <dbReference type="Rhea" id="RHEA-COMP:10333"/>
        <dbReference type="Rhea" id="RHEA-COMP:10334"/>
        <dbReference type="ChEBI" id="CHEBI:15378"/>
        <dbReference type="ChEBI" id="CHEBI:57856"/>
        <dbReference type="ChEBI" id="CHEBI:59789"/>
        <dbReference type="ChEBI" id="CHEBI:74508"/>
        <dbReference type="ChEBI" id="CHEBI:74511"/>
        <dbReference type="EC" id="2.1.1.207"/>
    </reaction>
</comment>
<keyword evidence="2 6" id="KW-0489">Methyltransferase</keyword>
<comment type="caution">
    <text evidence="6">Lacks conserved residue(s) required for the propagation of feature annotation.</text>
</comment>
<gene>
    <name evidence="9" type="ORF">MINT15_37090</name>
</gene>
<feature type="binding site" evidence="6 7">
    <location>
        <position position="100"/>
    </location>
    <ligand>
        <name>S-adenosyl-L-methionine</name>
        <dbReference type="ChEBI" id="CHEBI:59789"/>
    </ligand>
</feature>
<dbReference type="EC" id="2.1.1.207" evidence="6"/>
<keyword evidence="4 6" id="KW-0949">S-adenosyl-L-methionine</keyword>
<feature type="binding site" evidence="6 7">
    <location>
        <position position="122"/>
    </location>
    <ligand>
        <name>S-adenosyl-L-methionine</name>
        <dbReference type="ChEBI" id="CHEBI:59789"/>
    </ligand>
</feature>
<keyword evidence="5 6" id="KW-0819">tRNA processing</keyword>
<evidence type="ECO:0000256" key="6">
    <source>
        <dbReference type="HAMAP-Rule" id="MF_01885"/>
    </source>
</evidence>
<dbReference type="AlphaFoldDB" id="A0A837D779"/>
<feature type="binding site" evidence="6 7">
    <location>
        <position position="130"/>
    </location>
    <ligand>
        <name>S-adenosyl-L-methionine</name>
        <dbReference type="ChEBI" id="CHEBI:59789"/>
    </ligand>
</feature>
<comment type="subcellular location">
    <subcellularLocation>
        <location evidence="6">Cytoplasm</location>
    </subcellularLocation>
</comment>
<proteinExistence type="inferred from homology"/>
<comment type="similarity">
    <text evidence="6">Belongs to the class IV-like SAM-binding methyltransferase superfamily. RNA methyltransferase TrmH family. TrmL subfamily.</text>
</comment>
<dbReference type="EMBL" id="JRZE01000006">
    <property type="protein sequence ID" value="KHF43507.1"/>
    <property type="molecule type" value="Genomic_DNA"/>
</dbReference>
<dbReference type="Pfam" id="PF00588">
    <property type="entry name" value="SpoU_methylase"/>
    <property type="match status" value="1"/>
</dbReference>
<dbReference type="OrthoDB" id="9789043at2"/>
<name>A0A837D779_9PSEU</name>
<organism evidence="9 10">
    <name type="scientific">Saccharomonospora viridis</name>
    <dbReference type="NCBI Taxonomy" id="1852"/>
    <lineage>
        <taxon>Bacteria</taxon>
        <taxon>Bacillati</taxon>
        <taxon>Actinomycetota</taxon>
        <taxon>Actinomycetes</taxon>
        <taxon>Pseudonocardiales</taxon>
        <taxon>Pseudonocardiaceae</taxon>
        <taxon>Saccharomonospora</taxon>
    </lineage>
</organism>
<dbReference type="FunFam" id="3.40.1280.10:FF:000002">
    <property type="entry name" value="Peptidylprolyl isomerase"/>
    <property type="match status" value="1"/>
</dbReference>
<dbReference type="GO" id="GO:0008175">
    <property type="term" value="F:tRNA methyltransferase activity"/>
    <property type="evidence" value="ECO:0007669"/>
    <property type="project" value="UniProtKB-UniRule"/>
</dbReference>
<evidence type="ECO:0000256" key="2">
    <source>
        <dbReference type="ARBA" id="ARBA00022603"/>
    </source>
</evidence>
<comment type="function">
    <text evidence="6">Could methylate the ribose at the nucleotide 34 wobble position in tRNA.</text>
</comment>
<evidence type="ECO:0000313" key="10">
    <source>
        <dbReference type="Proteomes" id="UP000030848"/>
    </source>
</evidence>
<dbReference type="GO" id="GO:0003723">
    <property type="term" value="F:RNA binding"/>
    <property type="evidence" value="ECO:0007669"/>
    <property type="project" value="InterPro"/>
</dbReference>
<dbReference type="InterPro" id="IPR016914">
    <property type="entry name" value="TrmL"/>
</dbReference>
<evidence type="ECO:0000313" key="9">
    <source>
        <dbReference type="EMBL" id="KHF43507.1"/>
    </source>
</evidence>
<keyword evidence="1 6" id="KW-0963">Cytoplasm</keyword>
<evidence type="ECO:0000256" key="3">
    <source>
        <dbReference type="ARBA" id="ARBA00022679"/>
    </source>
</evidence>
<dbReference type="PANTHER" id="PTHR42971:SF1">
    <property type="entry name" value="TRNA (CYTIDINE(34)-2'-O)-METHYLTRANSFERASE"/>
    <property type="match status" value="1"/>
</dbReference>
<evidence type="ECO:0000256" key="5">
    <source>
        <dbReference type="ARBA" id="ARBA00022694"/>
    </source>
</evidence>
<evidence type="ECO:0000256" key="1">
    <source>
        <dbReference type="ARBA" id="ARBA00022490"/>
    </source>
</evidence>
<dbReference type="GO" id="GO:0008757">
    <property type="term" value="F:S-adenosylmethionine-dependent methyltransferase activity"/>
    <property type="evidence" value="ECO:0007669"/>
    <property type="project" value="UniProtKB-UniRule"/>
</dbReference>
<dbReference type="InterPro" id="IPR029028">
    <property type="entry name" value="Alpha/beta_knot_MTases"/>
</dbReference>
<evidence type="ECO:0000259" key="8">
    <source>
        <dbReference type="Pfam" id="PF00588"/>
    </source>
</evidence>
<evidence type="ECO:0000256" key="7">
    <source>
        <dbReference type="PIRSR" id="PIRSR029256-1"/>
    </source>
</evidence>
<dbReference type="SUPFAM" id="SSF75217">
    <property type="entry name" value="alpha/beta knot"/>
    <property type="match status" value="1"/>
</dbReference>
<comment type="caution">
    <text evidence="9">The sequence shown here is derived from an EMBL/GenBank/DDBJ whole genome shotgun (WGS) entry which is preliminary data.</text>
</comment>
<dbReference type="GO" id="GO:0005737">
    <property type="term" value="C:cytoplasm"/>
    <property type="evidence" value="ECO:0007669"/>
    <property type="project" value="UniProtKB-SubCell"/>
</dbReference>
<dbReference type="Gene3D" id="3.40.1280.10">
    <property type="match status" value="1"/>
</dbReference>
<accession>A0A837D779</accession>
<dbReference type="OMA" id="AGLDYWH"/>
<dbReference type="PIRSF" id="PIRSF029256">
    <property type="entry name" value="SpoU_TrmH_prd"/>
    <property type="match status" value="1"/>
</dbReference>
<dbReference type="PANTHER" id="PTHR42971">
    <property type="entry name" value="TRNA (CYTIDINE(34)-2'-O)-METHYLTRANSFERASE"/>
    <property type="match status" value="1"/>
</dbReference>
<reference evidence="9 10" key="1">
    <citation type="submission" date="2014-10" db="EMBL/GenBank/DDBJ databases">
        <title>Genome sequence of Micropolyspora internatus JCM3315.</title>
        <authorList>
            <person name="Shin S.-K."/>
            <person name="Yi H."/>
        </authorList>
    </citation>
    <scope>NUCLEOTIDE SEQUENCE [LARGE SCALE GENOMIC DNA]</scope>
    <source>
        <strain evidence="9 10">JCM 3315</strain>
    </source>
</reference>
<dbReference type="InterPro" id="IPR029026">
    <property type="entry name" value="tRNA_m1G_MTases_N"/>
</dbReference>
<dbReference type="Proteomes" id="UP000030848">
    <property type="component" value="Unassembled WGS sequence"/>
</dbReference>
<dbReference type="HAMAP" id="MF_01885">
    <property type="entry name" value="tRNA_methyltr_TrmL"/>
    <property type="match status" value="1"/>
</dbReference>
<dbReference type="GO" id="GO:0042802">
    <property type="term" value="F:identical protein binding"/>
    <property type="evidence" value="ECO:0007669"/>
    <property type="project" value="UniProtKB-ARBA"/>
</dbReference>
<evidence type="ECO:0000256" key="4">
    <source>
        <dbReference type="ARBA" id="ARBA00022691"/>
    </source>
</evidence>
<dbReference type="InterPro" id="IPR001537">
    <property type="entry name" value="SpoU_MeTrfase"/>
</dbReference>
<keyword evidence="3 6" id="KW-0808">Transferase</keyword>
<protein>
    <recommendedName>
        <fullName evidence="6">Putative tRNA (cytidine(34)-2'-O)-methyltransferase</fullName>
        <ecNumber evidence="6">2.1.1.207</ecNumber>
    </recommendedName>
    <alternativeName>
        <fullName evidence="6">tRNA (cytidine/uridine-2'-O-)-methyltransferase</fullName>
    </alternativeName>
</protein>